<feature type="compositionally biased region" description="Basic and acidic residues" evidence="1">
    <location>
        <begin position="145"/>
        <end position="158"/>
    </location>
</feature>
<gene>
    <name evidence="2" type="ORF">BJ554DRAFT_4041</name>
</gene>
<reference evidence="2 3" key="1">
    <citation type="journal article" name="Sci. Rep.">
        <title>Genome-scale phylogenetic analyses confirm Olpidium as the closest living zoosporic fungus to the non-flagellated, terrestrial fungi.</title>
        <authorList>
            <person name="Chang Y."/>
            <person name="Rochon D."/>
            <person name="Sekimoto S."/>
            <person name="Wang Y."/>
            <person name="Chovatia M."/>
            <person name="Sandor L."/>
            <person name="Salamov A."/>
            <person name="Grigoriev I.V."/>
            <person name="Stajich J.E."/>
            <person name="Spatafora J.W."/>
        </authorList>
    </citation>
    <scope>NUCLEOTIDE SEQUENCE [LARGE SCALE GENOMIC DNA]</scope>
    <source>
        <strain evidence="2">S191</strain>
    </source>
</reference>
<feature type="compositionally biased region" description="Low complexity" evidence="1">
    <location>
        <begin position="174"/>
        <end position="185"/>
    </location>
</feature>
<organism evidence="2 3">
    <name type="scientific">Olpidium bornovanus</name>
    <dbReference type="NCBI Taxonomy" id="278681"/>
    <lineage>
        <taxon>Eukaryota</taxon>
        <taxon>Fungi</taxon>
        <taxon>Fungi incertae sedis</taxon>
        <taxon>Olpidiomycota</taxon>
        <taxon>Olpidiomycotina</taxon>
        <taxon>Olpidiomycetes</taxon>
        <taxon>Olpidiales</taxon>
        <taxon>Olpidiaceae</taxon>
        <taxon>Olpidium</taxon>
    </lineage>
</organism>
<dbReference type="Proteomes" id="UP000673691">
    <property type="component" value="Unassembled WGS sequence"/>
</dbReference>
<feature type="region of interest" description="Disordered" evidence="1">
    <location>
        <begin position="72"/>
        <end position="115"/>
    </location>
</feature>
<evidence type="ECO:0000313" key="3">
    <source>
        <dbReference type="Proteomes" id="UP000673691"/>
    </source>
</evidence>
<evidence type="ECO:0000313" key="2">
    <source>
        <dbReference type="EMBL" id="KAG5462689.1"/>
    </source>
</evidence>
<protein>
    <submittedName>
        <fullName evidence="2">Uncharacterized protein</fullName>
    </submittedName>
</protein>
<feature type="compositionally biased region" description="Low complexity" evidence="1">
    <location>
        <begin position="79"/>
        <end position="91"/>
    </location>
</feature>
<dbReference type="OrthoDB" id="2156567at2759"/>
<comment type="caution">
    <text evidence="2">The sequence shown here is derived from an EMBL/GenBank/DDBJ whole genome shotgun (WGS) entry which is preliminary data.</text>
</comment>
<proteinExistence type="predicted"/>
<dbReference type="AlphaFoldDB" id="A0A8H8A057"/>
<evidence type="ECO:0000256" key="1">
    <source>
        <dbReference type="SAM" id="MobiDB-lite"/>
    </source>
</evidence>
<sequence>LAATFDPFETGFVNWKAFVVTAARVLPVSLRDLHAMRETFQRLPSWNGRTVSKADYMTVRSWYEDPWNADDGEAQQRVQPQHEQQFEPQQPAAVGGMAGVLTGDGEEPIRPPKFNRRSKMKLALFRKLLRANGRRLQLQQLLQADDERPTTSRSRPEGEESSETAATPPPPGPSTAGSPSGPGAPILGEHDAPNDDNWLFDVQEFLLYICPDEHTRSGVQKAFVAGAPFGERYKKDSDGMERDGEEEDYCLTPAMLYRVFHRGLRLVPETHRLGGRGHPKDPYPMVSSWGLAVQVLTHYAGWNELKQGNSELPDLMQRIVDEGGERGVINFEQFAQTTDALAGLLACPLYQLCEISLGKATAAQPSPASIGGTEAIVA</sequence>
<feature type="non-terminal residue" evidence="2">
    <location>
        <position position="1"/>
    </location>
</feature>
<dbReference type="EMBL" id="JAEFCI010001772">
    <property type="protein sequence ID" value="KAG5462689.1"/>
    <property type="molecule type" value="Genomic_DNA"/>
</dbReference>
<feature type="region of interest" description="Disordered" evidence="1">
    <location>
        <begin position="139"/>
        <end position="192"/>
    </location>
</feature>
<keyword evidence="3" id="KW-1185">Reference proteome</keyword>
<name>A0A8H8A057_9FUNG</name>
<accession>A0A8H8A057</accession>